<dbReference type="PANTHER" id="PTHR13318:SF95">
    <property type="entry name" value="F-BOX PROTEIN YLR352W"/>
    <property type="match status" value="1"/>
</dbReference>
<dbReference type="AlphaFoldDB" id="A0A835CNY2"/>
<keyword evidence="2" id="KW-1185">Reference proteome</keyword>
<sequence length="415" mass="47494">MDEICNICLIERLNLTPLFRNTGDNVFRDTGLSKVVESSRGIKIDNINKSTSMICISCIYQSVVFYHDQFYQGNPPVTPDVLINDSPNQSSHLMNIIENNFYNLVSLSLDMNPHFIDNYNWQKLLSKMIKLKYLKIIEGSPTSKTYADILNVLPIDMKEIHLIPGNYKILLMDDFIKAIEKFNEISNFTLQYCYLNNATIETITRKSKLIKLDLKGCEFERDSSEFANFNNLEYLNLESVKNINDKIIIRISKNCKNLKYLNLKNADNNYYSISSLALCEIGKLKNLEYLNLKNVINIDDDLISNTANRCEKLTYLDINLCTCLSSSTLNNLGKLKNLEYLNIRQLKINPNGIIGITNNCKNLKTLIMTSDNLTANDLQGIVKLPIVVDKLILKNFNSDKYHSAHLSVLELDSFS</sequence>
<dbReference type="SMART" id="SM00367">
    <property type="entry name" value="LRR_CC"/>
    <property type="match status" value="5"/>
</dbReference>
<dbReference type="InterPro" id="IPR032675">
    <property type="entry name" value="LRR_dom_sf"/>
</dbReference>
<gene>
    <name evidence="1" type="ORF">HCN44_001181</name>
</gene>
<dbReference type="GO" id="GO:0019005">
    <property type="term" value="C:SCF ubiquitin ligase complex"/>
    <property type="evidence" value="ECO:0007669"/>
    <property type="project" value="TreeGrafter"/>
</dbReference>
<organism evidence="1 2">
    <name type="scientific">Aphidius gifuensis</name>
    <name type="common">Parasitoid wasp</name>
    <dbReference type="NCBI Taxonomy" id="684658"/>
    <lineage>
        <taxon>Eukaryota</taxon>
        <taxon>Metazoa</taxon>
        <taxon>Ecdysozoa</taxon>
        <taxon>Arthropoda</taxon>
        <taxon>Hexapoda</taxon>
        <taxon>Insecta</taxon>
        <taxon>Pterygota</taxon>
        <taxon>Neoptera</taxon>
        <taxon>Endopterygota</taxon>
        <taxon>Hymenoptera</taxon>
        <taxon>Apocrita</taxon>
        <taxon>Ichneumonoidea</taxon>
        <taxon>Braconidae</taxon>
        <taxon>Aphidiinae</taxon>
        <taxon>Aphidius</taxon>
    </lineage>
</organism>
<evidence type="ECO:0000313" key="1">
    <source>
        <dbReference type="EMBL" id="KAF7988608.1"/>
    </source>
</evidence>
<dbReference type="SUPFAM" id="SSF52047">
    <property type="entry name" value="RNI-like"/>
    <property type="match status" value="1"/>
</dbReference>
<accession>A0A835CNY2</accession>
<dbReference type="Gene3D" id="3.80.10.10">
    <property type="entry name" value="Ribonuclease Inhibitor"/>
    <property type="match status" value="1"/>
</dbReference>
<evidence type="ECO:0000313" key="2">
    <source>
        <dbReference type="Proteomes" id="UP000639338"/>
    </source>
</evidence>
<dbReference type="InterPro" id="IPR006553">
    <property type="entry name" value="Leu-rich_rpt_Cys-con_subtyp"/>
</dbReference>
<comment type="caution">
    <text evidence="1">The sequence shown here is derived from an EMBL/GenBank/DDBJ whole genome shotgun (WGS) entry which is preliminary data.</text>
</comment>
<proteinExistence type="predicted"/>
<dbReference type="GO" id="GO:0031146">
    <property type="term" value="P:SCF-dependent proteasomal ubiquitin-dependent protein catabolic process"/>
    <property type="evidence" value="ECO:0007669"/>
    <property type="project" value="TreeGrafter"/>
</dbReference>
<name>A0A835CNY2_APHGI</name>
<protein>
    <submittedName>
        <fullName evidence="1">Uncharacterized protein</fullName>
    </submittedName>
</protein>
<dbReference type="OrthoDB" id="550575at2759"/>
<reference evidence="1 2" key="1">
    <citation type="submission" date="2020-08" db="EMBL/GenBank/DDBJ databases">
        <title>Aphidius gifuensis genome sequencing and assembly.</title>
        <authorList>
            <person name="Du Z."/>
        </authorList>
    </citation>
    <scope>NUCLEOTIDE SEQUENCE [LARGE SCALE GENOMIC DNA]</scope>
    <source>
        <strain evidence="1">YNYX2018</strain>
        <tissue evidence="1">Adults</tissue>
    </source>
</reference>
<dbReference type="PANTHER" id="PTHR13318">
    <property type="entry name" value="PARTNER OF PAIRED, ISOFORM B-RELATED"/>
    <property type="match status" value="1"/>
</dbReference>
<dbReference type="Proteomes" id="UP000639338">
    <property type="component" value="Unassembled WGS sequence"/>
</dbReference>
<dbReference type="EMBL" id="JACMRX010000005">
    <property type="protein sequence ID" value="KAF7988608.1"/>
    <property type="molecule type" value="Genomic_DNA"/>
</dbReference>